<proteinExistence type="predicted"/>
<dbReference type="AlphaFoldDB" id="A0A5B8YJU3"/>
<gene>
    <name evidence="1" type="ORF">FK178_06595</name>
</gene>
<dbReference type="PROSITE" id="PS51257">
    <property type="entry name" value="PROKAR_LIPOPROTEIN"/>
    <property type="match status" value="1"/>
</dbReference>
<protein>
    <recommendedName>
        <fullName evidence="3">Lipocalin-like domain-containing protein</fullName>
    </recommendedName>
</protein>
<evidence type="ECO:0008006" key="3">
    <source>
        <dbReference type="Google" id="ProtNLM"/>
    </source>
</evidence>
<reference evidence="1 2" key="1">
    <citation type="submission" date="2019-08" db="EMBL/GenBank/DDBJ databases">
        <title>Antarcticibacterium arcticum sp. nov., a bacterium isolated from marine sediment of the Canadian Beaufort Sea.</title>
        <authorList>
            <person name="Lee Y.M."/>
            <person name="Baek K."/>
            <person name="Lee D.-H."/>
            <person name="Shin S.C."/>
            <person name="Jin Y.K."/>
            <person name="Park Y."/>
        </authorList>
    </citation>
    <scope>NUCLEOTIDE SEQUENCE [LARGE SCALE GENOMIC DNA]</scope>
    <source>
        <strain evidence="1 2">PAMC 28998</strain>
    </source>
</reference>
<organism evidence="1 2">
    <name type="scientific">Antarcticibacterium arcticum</name>
    <dbReference type="NCBI Taxonomy" id="2585771"/>
    <lineage>
        <taxon>Bacteria</taxon>
        <taxon>Pseudomonadati</taxon>
        <taxon>Bacteroidota</taxon>
        <taxon>Flavobacteriia</taxon>
        <taxon>Flavobacteriales</taxon>
        <taxon>Flavobacteriaceae</taxon>
        <taxon>Antarcticibacterium</taxon>
    </lineage>
</organism>
<dbReference type="RefSeq" id="WP_146832475.1">
    <property type="nucleotide sequence ID" value="NZ_CP042476.1"/>
</dbReference>
<keyword evidence="2" id="KW-1185">Reference proteome</keyword>
<name>A0A5B8YJU3_9FLAO</name>
<evidence type="ECO:0000313" key="2">
    <source>
        <dbReference type="Proteomes" id="UP000321954"/>
    </source>
</evidence>
<dbReference type="EMBL" id="CP042476">
    <property type="protein sequence ID" value="QED37408.1"/>
    <property type="molecule type" value="Genomic_DNA"/>
</dbReference>
<sequence length="147" mass="17595">MKQLIQTLVIILVLTGCQSQKPEQQLKHLEGYWEIKRVEILPDSVREYKYNETVDFFDLTGKEGVRKKVRPQLDGTFQVTEDSENIKIIIEDNELFIYYTTPFDTWKERVIFAEENELKIENEDGMIYHYTRYSPLNIDSEETYEKE</sequence>
<dbReference type="KEGG" id="anp:FK178_06595"/>
<evidence type="ECO:0000313" key="1">
    <source>
        <dbReference type="EMBL" id="QED37408.1"/>
    </source>
</evidence>
<accession>A0A5B8YJU3</accession>
<dbReference type="Proteomes" id="UP000321954">
    <property type="component" value="Chromosome"/>
</dbReference>
<dbReference type="OrthoDB" id="1143855at2"/>